<protein>
    <submittedName>
        <fullName evidence="2">Uncharacterized protein</fullName>
    </submittedName>
</protein>
<feature type="compositionally biased region" description="Polar residues" evidence="1">
    <location>
        <begin position="61"/>
        <end position="73"/>
    </location>
</feature>
<accession>A0A166WGW9</accession>
<keyword evidence="3" id="KW-1185">Reference proteome</keyword>
<feature type="compositionally biased region" description="Polar residues" evidence="1">
    <location>
        <begin position="1"/>
        <end position="25"/>
    </location>
</feature>
<name>A0A166WGW9_METRR</name>
<dbReference type="Proteomes" id="UP000243498">
    <property type="component" value="Unassembled WGS sequence"/>
</dbReference>
<gene>
    <name evidence="2" type="ORF">NOR_08341</name>
</gene>
<feature type="region of interest" description="Disordered" evidence="1">
    <location>
        <begin position="1"/>
        <end position="75"/>
    </location>
</feature>
<dbReference type="AlphaFoldDB" id="A0A166WGW9"/>
<dbReference type="OMA" id="PHEAVAC"/>
<evidence type="ECO:0000256" key="1">
    <source>
        <dbReference type="SAM" id="MobiDB-lite"/>
    </source>
</evidence>
<comment type="caution">
    <text evidence="2">The sequence shown here is derived from an EMBL/GenBank/DDBJ whole genome shotgun (WGS) entry which is preliminary data.</text>
</comment>
<sequence length="398" mass="43774">MTTNSLPGSTFPLTEINSNTLQDGTDLSRGISKRKAGAFEPNHASTKRRCLESGPSPAGSECTSDDNASNPTRHSFHVPAHESLIDILRRFQRQRLYVSSIAWTKLHLAILNVKFINRQSQRGQCFATQQMDAGENPGDAQDFGENSRTHSTIKDDSHAIDKIALSAAAQLRAANAKIQQSAIGTILRECGFDHERVSWLGLHYGGKSAQRIKTSGLYVAKSGMDLLACMNLGAIRRIREKYVHDKNPLTLTRKRTPVVNGPVAGLRKIKLKRIEPELDIEDAYIASLLIAMAQEQRRRKGKIGNLEELAEEVHAVAFPFIRARVAYFYKAVVPYAFLEQLEKPHEAVACEGFTVSYVSVSLAVPEKALHSLVKLFCSNGLLPCAKAPPCTGLATSID</sequence>
<organism evidence="2 3">
    <name type="scientific">Metarhizium rileyi (strain RCEF 4871)</name>
    <name type="common">Nomuraea rileyi</name>
    <dbReference type="NCBI Taxonomy" id="1649241"/>
    <lineage>
        <taxon>Eukaryota</taxon>
        <taxon>Fungi</taxon>
        <taxon>Dikarya</taxon>
        <taxon>Ascomycota</taxon>
        <taxon>Pezizomycotina</taxon>
        <taxon>Sordariomycetes</taxon>
        <taxon>Hypocreomycetidae</taxon>
        <taxon>Hypocreales</taxon>
        <taxon>Clavicipitaceae</taxon>
        <taxon>Metarhizium</taxon>
    </lineage>
</organism>
<dbReference type="OrthoDB" id="4961126at2759"/>
<reference evidence="2 3" key="1">
    <citation type="journal article" date="2016" name="Genome Biol. Evol.">
        <title>Divergent and convergent evolution of fungal pathogenicity.</title>
        <authorList>
            <person name="Shang Y."/>
            <person name="Xiao G."/>
            <person name="Zheng P."/>
            <person name="Cen K."/>
            <person name="Zhan S."/>
            <person name="Wang C."/>
        </authorList>
    </citation>
    <scope>NUCLEOTIDE SEQUENCE [LARGE SCALE GENOMIC DNA]</scope>
    <source>
        <strain evidence="2 3">RCEF 4871</strain>
    </source>
</reference>
<evidence type="ECO:0000313" key="3">
    <source>
        <dbReference type="Proteomes" id="UP000243498"/>
    </source>
</evidence>
<evidence type="ECO:0000313" key="2">
    <source>
        <dbReference type="EMBL" id="OAA34712.1"/>
    </source>
</evidence>
<dbReference type="EMBL" id="AZHC01000049">
    <property type="protein sequence ID" value="OAA34712.1"/>
    <property type="molecule type" value="Genomic_DNA"/>
</dbReference>
<proteinExistence type="predicted"/>